<evidence type="ECO:0000313" key="2">
    <source>
        <dbReference type="EMBL" id="WWD21498.1"/>
    </source>
</evidence>
<proteinExistence type="predicted"/>
<sequence>MSEGLPNSAKEGERGEGYPSPDQLESDKSETNIHYISSHAEDYIDDPITLLHKQNLLASQLNAVNDRLARVNLSNQSPAPIRGTRGTPFPTSPKGFTHPVLLPSTQSPWHHRHTSSTFSAESMVGLGFDMSRSSMDTTPWTPYQSNVSGRYGMARDLHHTKSSPELGMNDERRIGGNRY</sequence>
<reference evidence="2" key="1">
    <citation type="submission" date="2017-08" db="EMBL/GenBank/DDBJ databases">
        <authorList>
            <person name="Cuomo C."/>
            <person name="Billmyre B."/>
            <person name="Heitman J."/>
        </authorList>
    </citation>
    <scope>NUCLEOTIDE SEQUENCE</scope>
    <source>
        <strain evidence="2">CBS 12478</strain>
    </source>
</reference>
<evidence type="ECO:0000313" key="3">
    <source>
        <dbReference type="Proteomes" id="UP000322225"/>
    </source>
</evidence>
<dbReference type="Proteomes" id="UP000322225">
    <property type="component" value="Chromosome 11"/>
</dbReference>
<feature type="region of interest" description="Disordered" evidence="1">
    <location>
        <begin position="1"/>
        <end position="28"/>
    </location>
</feature>
<keyword evidence="3" id="KW-1185">Reference proteome</keyword>
<evidence type="ECO:0000256" key="1">
    <source>
        <dbReference type="SAM" id="MobiDB-lite"/>
    </source>
</evidence>
<organism evidence="2 3">
    <name type="scientific">Kwoniella shandongensis</name>
    <dbReference type="NCBI Taxonomy" id="1734106"/>
    <lineage>
        <taxon>Eukaryota</taxon>
        <taxon>Fungi</taxon>
        <taxon>Dikarya</taxon>
        <taxon>Basidiomycota</taxon>
        <taxon>Agaricomycotina</taxon>
        <taxon>Tremellomycetes</taxon>
        <taxon>Tremellales</taxon>
        <taxon>Cryptococcaceae</taxon>
        <taxon>Kwoniella</taxon>
    </lineage>
</organism>
<feature type="region of interest" description="Disordered" evidence="1">
    <location>
        <begin position="158"/>
        <end position="179"/>
    </location>
</feature>
<accession>A0AAJ8LML3</accession>
<name>A0AAJ8LML3_9TREE</name>
<dbReference type="AlphaFoldDB" id="A0AAJ8LML3"/>
<dbReference type="GeneID" id="43589266"/>
<feature type="compositionally biased region" description="Basic and acidic residues" evidence="1">
    <location>
        <begin position="169"/>
        <end position="179"/>
    </location>
</feature>
<protein>
    <submittedName>
        <fullName evidence="2">Uncharacterized protein</fullName>
    </submittedName>
</protein>
<dbReference type="RefSeq" id="XP_065823830.1">
    <property type="nucleotide sequence ID" value="XM_065967758.1"/>
</dbReference>
<reference evidence="2" key="2">
    <citation type="submission" date="2024-01" db="EMBL/GenBank/DDBJ databases">
        <title>Comparative genomics of Cryptococcus and Kwoniella reveals pathogenesis evolution and contrasting modes of karyotype evolution via chromosome fusion or intercentromeric recombination.</title>
        <authorList>
            <person name="Coelho M.A."/>
            <person name="David-Palma M."/>
            <person name="Shea T."/>
            <person name="Bowers K."/>
            <person name="McGinley-Smith S."/>
            <person name="Mohammad A.W."/>
            <person name="Gnirke A."/>
            <person name="Yurkov A.M."/>
            <person name="Nowrousian M."/>
            <person name="Sun S."/>
            <person name="Cuomo C.A."/>
            <person name="Heitman J."/>
        </authorList>
    </citation>
    <scope>NUCLEOTIDE SEQUENCE</scope>
    <source>
        <strain evidence="2">CBS 12478</strain>
    </source>
</reference>
<dbReference type="KEGG" id="ksn:43589266"/>
<dbReference type="EMBL" id="CP144061">
    <property type="protein sequence ID" value="WWD21498.1"/>
    <property type="molecule type" value="Genomic_DNA"/>
</dbReference>
<gene>
    <name evidence="2" type="ORF">CI109_105984</name>
</gene>